<dbReference type="EMBL" id="SBIQ01000425">
    <property type="protein sequence ID" value="KAF7677979.1"/>
    <property type="molecule type" value="Genomic_DNA"/>
</dbReference>
<sequence length="349" mass="40295">MNMIRLILMVVMILTVTSQPALESHLYTECIVSTPDVRIITFENSLKFWFVRTGNSDFRIRVNNEYLVYSNIPKHKWIHAELKLEGNSELFMLGKLQQTTYKDILLNKIQNTVTFSNVDVLLDCPQGWPNKEMTPENPSDLRIPTSGKEEILVLTPMQDTYVKFSVSNDKRTLCLDNHSHVIVTAEVEGDEQCNFLKKKSAVMLKVIDEEYEIKILDDLDNELANISYNGIPEFKFLREGLIEPLYIAQYIGSKNKTLTTNITDKCIGNNQTAIDSTIGIVKFEYFIPFIIILVIAIMLFCFPCYYIIYLKRQLLLEKIYIPPGLKDQCETTMYIPYDNTLRNDPLPNS</sequence>
<proteinExistence type="predicted"/>
<feature type="transmembrane region" description="Helical" evidence="1">
    <location>
        <begin position="285"/>
        <end position="308"/>
    </location>
</feature>
<gene>
    <name evidence="3" type="ORF">TCON_2638</name>
</gene>
<accession>A0ABQ7HVG2</accession>
<dbReference type="Proteomes" id="UP001516464">
    <property type="component" value="Unassembled WGS sequence"/>
</dbReference>
<feature type="chain" id="PRO_5045277853" description="Allorecognition 2" evidence="2">
    <location>
        <begin position="19"/>
        <end position="349"/>
    </location>
</feature>
<keyword evidence="2" id="KW-0732">Signal</keyword>
<organism evidence="3 4">
    <name type="scientific">Astathelohania contejeani</name>
    <dbReference type="NCBI Taxonomy" id="164912"/>
    <lineage>
        <taxon>Eukaryota</taxon>
        <taxon>Fungi</taxon>
        <taxon>Fungi incertae sedis</taxon>
        <taxon>Microsporidia</taxon>
        <taxon>Astathelohaniidae</taxon>
        <taxon>Astathelohania</taxon>
    </lineage>
</organism>
<comment type="caution">
    <text evidence="3">The sequence shown here is derived from an EMBL/GenBank/DDBJ whole genome shotgun (WGS) entry which is preliminary data.</text>
</comment>
<keyword evidence="1" id="KW-0472">Membrane</keyword>
<keyword evidence="1" id="KW-0812">Transmembrane</keyword>
<evidence type="ECO:0000256" key="2">
    <source>
        <dbReference type="SAM" id="SignalP"/>
    </source>
</evidence>
<keyword evidence="4" id="KW-1185">Reference proteome</keyword>
<evidence type="ECO:0000313" key="4">
    <source>
        <dbReference type="Proteomes" id="UP001516464"/>
    </source>
</evidence>
<evidence type="ECO:0000256" key="1">
    <source>
        <dbReference type="SAM" id="Phobius"/>
    </source>
</evidence>
<keyword evidence="1" id="KW-1133">Transmembrane helix</keyword>
<evidence type="ECO:0008006" key="5">
    <source>
        <dbReference type="Google" id="ProtNLM"/>
    </source>
</evidence>
<protein>
    <recommendedName>
        <fullName evidence="5">Allorecognition 2</fullName>
    </recommendedName>
</protein>
<name>A0ABQ7HVG2_9MICR</name>
<evidence type="ECO:0000313" key="3">
    <source>
        <dbReference type="EMBL" id="KAF7677979.1"/>
    </source>
</evidence>
<feature type="signal peptide" evidence="2">
    <location>
        <begin position="1"/>
        <end position="18"/>
    </location>
</feature>
<reference evidence="3 4" key="1">
    <citation type="submission" date="2019-01" db="EMBL/GenBank/DDBJ databases">
        <title>Genomes sequencing and comparative genomics of infectious freshwater microsporidia, Cucumispora dikerogammari and Thelohania contejeani.</title>
        <authorList>
            <person name="Cormier A."/>
            <person name="Giraud I."/>
            <person name="Wattier R."/>
            <person name="Teixeira M."/>
            <person name="Grandjean F."/>
            <person name="Rigaud T."/>
            <person name="Cordaux R."/>
        </authorList>
    </citation>
    <scope>NUCLEOTIDE SEQUENCE [LARGE SCALE GENOMIC DNA]</scope>
    <source>
        <strain evidence="3">T1</strain>
        <tissue evidence="3">Spores</tissue>
    </source>
</reference>